<organism evidence="4 5">
    <name type="scientific">Marinomonas phaeophyticola</name>
    <dbReference type="NCBI Taxonomy" id="3004091"/>
    <lineage>
        <taxon>Bacteria</taxon>
        <taxon>Pseudomonadati</taxon>
        <taxon>Pseudomonadota</taxon>
        <taxon>Gammaproteobacteria</taxon>
        <taxon>Oceanospirillales</taxon>
        <taxon>Oceanospirillaceae</taxon>
        <taxon>Marinomonas</taxon>
    </lineage>
</organism>
<evidence type="ECO:0000256" key="2">
    <source>
        <dbReference type="ARBA" id="ARBA00023315"/>
    </source>
</evidence>
<comment type="caution">
    <text evidence="4">The sequence shown here is derived from an EMBL/GenBank/DDBJ whole genome shotgun (WGS) entry which is preliminary data.</text>
</comment>
<dbReference type="Proteomes" id="UP001149719">
    <property type="component" value="Unassembled WGS sequence"/>
</dbReference>
<dbReference type="InterPro" id="IPR000182">
    <property type="entry name" value="GNAT_dom"/>
</dbReference>
<name>A0ABT4JSR0_9GAMM</name>
<evidence type="ECO:0000259" key="3">
    <source>
        <dbReference type="PROSITE" id="PS51186"/>
    </source>
</evidence>
<dbReference type="Pfam" id="PF00583">
    <property type="entry name" value="Acetyltransf_1"/>
    <property type="match status" value="1"/>
</dbReference>
<dbReference type="RefSeq" id="WP_269124164.1">
    <property type="nucleotide sequence ID" value="NZ_JAPUBN010000013.1"/>
</dbReference>
<gene>
    <name evidence="4" type="ORF">O1D97_07005</name>
</gene>
<protein>
    <submittedName>
        <fullName evidence="4">GNAT family N-acetyltransferase</fullName>
    </submittedName>
</protein>
<evidence type="ECO:0000256" key="1">
    <source>
        <dbReference type="ARBA" id="ARBA00022679"/>
    </source>
</evidence>
<dbReference type="SUPFAM" id="SSF55729">
    <property type="entry name" value="Acyl-CoA N-acyltransferases (Nat)"/>
    <property type="match status" value="1"/>
</dbReference>
<evidence type="ECO:0000313" key="5">
    <source>
        <dbReference type="Proteomes" id="UP001149719"/>
    </source>
</evidence>
<keyword evidence="1" id="KW-0808">Transferase</keyword>
<dbReference type="Gene3D" id="3.40.630.30">
    <property type="match status" value="1"/>
</dbReference>
<feature type="domain" description="N-acetyltransferase" evidence="3">
    <location>
        <begin position="4"/>
        <end position="152"/>
    </location>
</feature>
<reference evidence="4" key="1">
    <citation type="submission" date="2022-12" db="EMBL/GenBank/DDBJ databases">
        <title>Marinomonas 15G1-11 sp. nov, isolated from marine algae.</title>
        <authorList>
            <person name="Butt M."/>
            <person name="Choi D.G."/>
            <person name="Kim J.M."/>
            <person name="Lee J.K."/>
            <person name="Baek J.H."/>
            <person name="Jeon C.O."/>
        </authorList>
    </citation>
    <scope>NUCLEOTIDE SEQUENCE</scope>
    <source>
        <strain evidence="4">15G1-11</strain>
    </source>
</reference>
<accession>A0ABT4JSR0</accession>
<dbReference type="PROSITE" id="PS51186">
    <property type="entry name" value="GNAT"/>
    <property type="match status" value="1"/>
</dbReference>
<dbReference type="InterPro" id="IPR016181">
    <property type="entry name" value="Acyl_CoA_acyltransferase"/>
</dbReference>
<dbReference type="CDD" id="cd04301">
    <property type="entry name" value="NAT_SF"/>
    <property type="match status" value="1"/>
</dbReference>
<sequence>MLNIALDDLESGAVLRLLEAHLKDMYATSPAESVHALDPESLKQPSISFWSATQDNEVLGCIALKELTPSHAEIKSMRTCESARNQGVASQLLQHVLTVASSRKYNKLSLETGSMDFFLPARTLYKKYGFDYCGPFADYSLDPNSVFMERIL</sequence>
<proteinExistence type="predicted"/>
<evidence type="ECO:0000313" key="4">
    <source>
        <dbReference type="EMBL" id="MCZ2721404.1"/>
    </source>
</evidence>
<keyword evidence="2" id="KW-0012">Acyltransferase</keyword>
<dbReference type="EMBL" id="JAPUBN010000013">
    <property type="protein sequence ID" value="MCZ2721404.1"/>
    <property type="molecule type" value="Genomic_DNA"/>
</dbReference>
<dbReference type="PANTHER" id="PTHR43877:SF5">
    <property type="entry name" value="BLL8307 PROTEIN"/>
    <property type="match status" value="1"/>
</dbReference>
<dbReference type="InterPro" id="IPR050832">
    <property type="entry name" value="Bact_Acetyltransf"/>
</dbReference>
<keyword evidence="5" id="KW-1185">Reference proteome</keyword>
<dbReference type="PANTHER" id="PTHR43877">
    <property type="entry name" value="AMINOALKYLPHOSPHONATE N-ACETYLTRANSFERASE-RELATED-RELATED"/>
    <property type="match status" value="1"/>
</dbReference>